<sequence>MAPKKKGIKLGLGDFLGPSAVPADSFLPNAPKQRDAGDDAPAAAAAAPVNSRAAGLGVDVKTDGNNNVTSVRLSAGGPAQQGQPPKVNSRIAGLMDEEREHKERRMKDLEARSREMEITGPAPVVQNSRFAAAAALDEANR</sequence>
<reference evidence="2" key="1">
    <citation type="submission" date="2022-07" db="EMBL/GenBank/DDBJ databases">
        <title>Genome analysis of Parmales, a sister group of diatoms, reveals the evolutionary specialization of diatoms from phago-mixotrophs to photoautotrophs.</title>
        <authorList>
            <person name="Ban H."/>
            <person name="Sato S."/>
            <person name="Yoshikawa S."/>
            <person name="Kazumasa Y."/>
            <person name="Nakamura Y."/>
            <person name="Ichinomiya M."/>
            <person name="Saitoh K."/>
            <person name="Sato N."/>
            <person name="Blanc-Mathieu R."/>
            <person name="Endo H."/>
            <person name="Kuwata A."/>
            <person name="Ogata H."/>
        </authorList>
    </citation>
    <scope>NUCLEOTIDE SEQUENCE</scope>
</reference>
<protein>
    <submittedName>
        <fullName evidence="2">Uncharacterized protein</fullName>
    </submittedName>
</protein>
<evidence type="ECO:0000313" key="3">
    <source>
        <dbReference type="Proteomes" id="UP001165082"/>
    </source>
</evidence>
<dbReference type="AlphaFoldDB" id="A0A9W7FCG3"/>
<comment type="caution">
    <text evidence="2">The sequence shown here is derived from an EMBL/GenBank/DDBJ whole genome shotgun (WGS) entry which is preliminary data.</text>
</comment>
<evidence type="ECO:0000256" key="1">
    <source>
        <dbReference type="SAM" id="MobiDB-lite"/>
    </source>
</evidence>
<dbReference type="Proteomes" id="UP001165082">
    <property type="component" value="Unassembled WGS sequence"/>
</dbReference>
<feature type="compositionally biased region" description="Polar residues" evidence="1">
    <location>
        <begin position="63"/>
        <end position="72"/>
    </location>
</feature>
<organism evidence="2 3">
    <name type="scientific">Triparma retinervis</name>
    <dbReference type="NCBI Taxonomy" id="2557542"/>
    <lineage>
        <taxon>Eukaryota</taxon>
        <taxon>Sar</taxon>
        <taxon>Stramenopiles</taxon>
        <taxon>Ochrophyta</taxon>
        <taxon>Bolidophyceae</taxon>
        <taxon>Parmales</taxon>
        <taxon>Triparmaceae</taxon>
        <taxon>Triparma</taxon>
    </lineage>
</organism>
<feature type="compositionally biased region" description="Low complexity" evidence="1">
    <location>
        <begin position="39"/>
        <end position="48"/>
    </location>
</feature>
<gene>
    <name evidence="2" type="ORF">TrRE_jg1949</name>
</gene>
<name>A0A9W7FCG3_9STRA</name>
<feature type="region of interest" description="Disordered" evidence="1">
    <location>
        <begin position="1"/>
        <end position="104"/>
    </location>
</feature>
<feature type="non-terminal residue" evidence="2">
    <location>
        <position position="141"/>
    </location>
</feature>
<keyword evidence="3" id="KW-1185">Reference proteome</keyword>
<accession>A0A9W7FCG3</accession>
<evidence type="ECO:0000313" key="2">
    <source>
        <dbReference type="EMBL" id="GMI09652.1"/>
    </source>
</evidence>
<dbReference type="EMBL" id="BRXZ01000329">
    <property type="protein sequence ID" value="GMI09652.1"/>
    <property type="molecule type" value="Genomic_DNA"/>
</dbReference>
<proteinExistence type="predicted"/>